<accession>A0A4R4VT11</accession>
<feature type="domain" description="AMP-dependent synthetase/ligase" evidence="1">
    <location>
        <begin position="15"/>
        <end position="122"/>
    </location>
</feature>
<evidence type="ECO:0000259" key="1">
    <source>
        <dbReference type="Pfam" id="PF00501"/>
    </source>
</evidence>
<dbReference type="Proteomes" id="UP000295258">
    <property type="component" value="Unassembled WGS sequence"/>
</dbReference>
<dbReference type="Pfam" id="PF00501">
    <property type="entry name" value="AMP-binding"/>
    <property type="match status" value="1"/>
</dbReference>
<name>A0A4R4VT11_9ACTN</name>
<evidence type="ECO:0000313" key="3">
    <source>
        <dbReference type="Proteomes" id="UP000295258"/>
    </source>
</evidence>
<reference evidence="2 3" key="1">
    <citation type="submission" date="2019-03" db="EMBL/GenBank/DDBJ databases">
        <title>Draft genome sequences of novel Actinobacteria.</title>
        <authorList>
            <person name="Sahin N."/>
            <person name="Ay H."/>
            <person name="Saygin H."/>
        </authorList>
    </citation>
    <scope>NUCLEOTIDE SEQUENCE [LARGE SCALE GENOMIC DNA]</scope>
    <source>
        <strain evidence="2 3">KC310</strain>
    </source>
</reference>
<comment type="caution">
    <text evidence="2">The sequence shown here is derived from an EMBL/GenBank/DDBJ whole genome shotgun (WGS) entry which is preliminary data.</text>
</comment>
<sequence length="154" mass="16618">MHARDALPTVGPMDERIVMVDPDTGLKLTEEQLDERSAMATVQLRRRGVRAGDTVLICLPVGADLMIATDAVIAAGGVACPLPADLDVDTLRSRIRESGARVLISEAPRALEAADETRVRIVMGVADLGALPPYPIRRDFCTQSDRIERRSSGD</sequence>
<gene>
    <name evidence="2" type="ORF">E1292_10595</name>
</gene>
<keyword evidence="3" id="KW-1185">Reference proteome</keyword>
<dbReference type="SUPFAM" id="SSF56801">
    <property type="entry name" value="Acetyl-CoA synthetase-like"/>
    <property type="match status" value="1"/>
</dbReference>
<dbReference type="InterPro" id="IPR042099">
    <property type="entry name" value="ANL_N_sf"/>
</dbReference>
<dbReference type="Gene3D" id="3.40.50.12780">
    <property type="entry name" value="N-terminal domain of ligase-like"/>
    <property type="match status" value="1"/>
</dbReference>
<dbReference type="InterPro" id="IPR000873">
    <property type="entry name" value="AMP-dep_synth/lig_dom"/>
</dbReference>
<evidence type="ECO:0000313" key="2">
    <source>
        <dbReference type="EMBL" id="TDD09119.1"/>
    </source>
</evidence>
<dbReference type="AlphaFoldDB" id="A0A4R4VT11"/>
<organism evidence="2 3">
    <name type="scientific">Nonomuraea deserti</name>
    <dbReference type="NCBI Taxonomy" id="1848322"/>
    <lineage>
        <taxon>Bacteria</taxon>
        <taxon>Bacillati</taxon>
        <taxon>Actinomycetota</taxon>
        <taxon>Actinomycetes</taxon>
        <taxon>Streptosporangiales</taxon>
        <taxon>Streptosporangiaceae</taxon>
        <taxon>Nonomuraea</taxon>
    </lineage>
</organism>
<proteinExistence type="predicted"/>
<dbReference type="EMBL" id="SMKO01000018">
    <property type="protein sequence ID" value="TDD09119.1"/>
    <property type="molecule type" value="Genomic_DNA"/>
</dbReference>
<protein>
    <recommendedName>
        <fullName evidence="1">AMP-dependent synthetase/ligase domain-containing protein</fullName>
    </recommendedName>
</protein>